<dbReference type="EMBL" id="JXOK01000004">
    <property type="protein sequence ID" value="KIN12603.1"/>
    <property type="molecule type" value="Genomic_DNA"/>
</dbReference>
<name>A0A0C3EDV4_9VIBR</name>
<proteinExistence type="predicted"/>
<dbReference type="Pfam" id="PF02588">
    <property type="entry name" value="YitT_membrane"/>
    <property type="match status" value="1"/>
</dbReference>
<evidence type="ECO:0000256" key="3">
    <source>
        <dbReference type="ARBA" id="ARBA00022692"/>
    </source>
</evidence>
<evidence type="ECO:0000256" key="2">
    <source>
        <dbReference type="ARBA" id="ARBA00022475"/>
    </source>
</evidence>
<dbReference type="PANTHER" id="PTHR33545">
    <property type="entry name" value="UPF0750 MEMBRANE PROTEIN YITT-RELATED"/>
    <property type="match status" value="1"/>
</dbReference>
<evidence type="ECO:0000313" key="8">
    <source>
        <dbReference type="Proteomes" id="UP000031977"/>
    </source>
</evidence>
<evidence type="ECO:0000313" key="7">
    <source>
        <dbReference type="EMBL" id="KIN12603.1"/>
    </source>
</evidence>
<dbReference type="AlphaFoldDB" id="A0A0C3EDV4"/>
<keyword evidence="4 6" id="KW-1133">Transmembrane helix</keyword>
<evidence type="ECO:0000256" key="4">
    <source>
        <dbReference type="ARBA" id="ARBA00022989"/>
    </source>
</evidence>
<dbReference type="InterPro" id="IPR003740">
    <property type="entry name" value="YitT"/>
</dbReference>
<feature type="transmembrane region" description="Helical" evidence="6">
    <location>
        <begin position="12"/>
        <end position="29"/>
    </location>
</feature>
<dbReference type="Proteomes" id="UP000031977">
    <property type="component" value="Unassembled WGS sequence"/>
</dbReference>
<evidence type="ECO:0000256" key="6">
    <source>
        <dbReference type="SAM" id="Phobius"/>
    </source>
</evidence>
<dbReference type="OrthoDB" id="3296441at2"/>
<organism evidence="7 8">
    <name type="scientific">Vibrio mytili</name>
    <dbReference type="NCBI Taxonomy" id="50718"/>
    <lineage>
        <taxon>Bacteria</taxon>
        <taxon>Pseudomonadati</taxon>
        <taxon>Pseudomonadota</taxon>
        <taxon>Gammaproteobacteria</taxon>
        <taxon>Vibrionales</taxon>
        <taxon>Vibrionaceae</taxon>
        <taxon>Vibrio</taxon>
    </lineage>
</organism>
<feature type="transmembrane region" description="Helical" evidence="6">
    <location>
        <begin position="173"/>
        <end position="193"/>
    </location>
</feature>
<dbReference type="GO" id="GO:0005886">
    <property type="term" value="C:plasma membrane"/>
    <property type="evidence" value="ECO:0007669"/>
    <property type="project" value="UniProtKB-SubCell"/>
</dbReference>
<comment type="subcellular location">
    <subcellularLocation>
        <location evidence="1">Cell membrane</location>
        <topology evidence="1">Multi-pass membrane protein</topology>
    </subcellularLocation>
</comment>
<dbReference type="STRING" id="50718.SU60_01925"/>
<dbReference type="InterPro" id="IPR051461">
    <property type="entry name" value="UPF0750_membrane"/>
</dbReference>
<keyword evidence="2" id="KW-1003">Cell membrane</keyword>
<keyword evidence="8" id="KW-1185">Reference proteome</keyword>
<feature type="transmembrane region" description="Helical" evidence="6">
    <location>
        <begin position="73"/>
        <end position="92"/>
    </location>
</feature>
<accession>A0A0C3EDV4</accession>
<evidence type="ECO:0000256" key="1">
    <source>
        <dbReference type="ARBA" id="ARBA00004651"/>
    </source>
</evidence>
<gene>
    <name evidence="7" type="ORF">SU60_01925</name>
</gene>
<comment type="caution">
    <text evidence="7">The sequence shown here is derived from an EMBL/GenBank/DDBJ whole genome shotgun (WGS) entry which is preliminary data.</text>
</comment>
<reference evidence="7 8" key="1">
    <citation type="submission" date="2015-01" db="EMBL/GenBank/DDBJ databases">
        <title>Draft genome of Vibrio mytili type strain CAIM 528.</title>
        <authorList>
            <person name="Gonzalez-Castillo A."/>
            <person name="Gomez-Gil B."/>
            <person name="Enciso-Ibarra J."/>
        </authorList>
    </citation>
    <scope>NUCLEOTIDE SEQUENCE [LARGE SCALE GENOMIC DNA]</scope>
    <source>
        <strain evidence="7 8">CAIM 528</strain>
    </source>
</reference>
<sequence length="202" mass="22383">MTNTEHKWFEDVFALFMGTSLVSFGVLFLKQVGMVTGGTAGLSLFLSYNFSLEFGTVFFLVNLPFYYLAIRRMGWVFCLKTFTAVGLVSVITNTQSHFVQISDVHPLYGAIFGGFLFGTGFIILFRHKASLGGFNILALYLQDKIGLRAGWFLMGVDITIMLVSLSVVGYAELALSILCGVILNFIIGLNHRADRYQASVLK</sequence>
<protein>
    <submittedName>
        <fullName evidence="7">Membrane protein</fullName>
    </submittedName>
</protein>
<feature type="transmembrane region" description="Helical" evidence="6">
    <location>
        <begin position="104"/>
        <end position="125"/>
    </location>
</feature>
<keyword evidence="3 6" id="KW-0812">Transmembrane</keyword>
<keyword evidence="5 6" id="KW-0472">Membrane</keyword>
<dbReference type="PANTHER" id="PTHR33545:SF5">
    <property type="entry name" value="UPF0750 MEMBRANE PROTEIN YITT"/>
    <property type="match status" value="1"/>
</dbReference>
<evidence type="ECO:0000256" key="5">
    <source>
        <dbReference type="ARBA" id="ARBA00023136"/>
    </source>
</evidence>
<feature type="transmembrane region" description="Helical" evidence="6">
    <location>
        <begin position="41"/>
        <end position="61"/>
    </location>
</feature>
<feature type="transmembrane region" description="Helical" evidence="6">
    <location>
        <begin position="145"/>
        <end position="167"/>
    </location>
</feature>